<keyword evidence="3" id="KW-1185">Reference proteome</keyword>
<organism evidence="2 3">
    <name type="scientific">Hominiventricola aquisgranensis</name>
    <dbReference type="NCBI Taxonomy" id="3133164"/>
    <lineage>
        <taxon>Bacteria</taxon>
        <taxon>Bacillati</taxon>
        <taxon>Bacillota</taxon>
        <taxon>Clostridia</taxon>
        <taxon>Lachnospirales</taxon>
        <taxon>Lachnospiraceae</taxon>
        <taxon>Hominiventricola</taxon>
    </lineage>
</organism>
<feature type="signal peptide" evidence="1">
    <location>
        <begin position="1"/>
        <end position="27"/>
    </location>
</feature>
<dbReference type="Proteomes" id="UP001470288">
    <property type="component" value="Unassembled WGS sequence"/>
</dbReference>
<name>A0ABV1I1E2_9FIRM</name>
<dbReference type="EMBL" id="JBBMFC010000014">
    <property type="protein sequence ID" value="MEQ2579012.1"/>
    <property type="molecule type" value="Genomic_DNA"/>
</dbReference>
<comment type="caution">
    <text evidence="2">The sequence shown here is derived from an EMBL/GenBank/DDBJ whole genome shotgun (WGS) entry which is preliminary data.</text>
</comment>
<proteinExistence type="predicted"/>
<dbReference type="RefSeq" id="WP_349144494.1">
    <property type="nucleotide sequence ID" value="NZ_JBBMFC010000014.1"/>
</dbReference>
<evidence type="ECO:0000313" key="3">
    <source>
        <dbReference type="Proteomes" id="UP001470288"/>
    </source>
</evidence>
<dbReference type="PROSITE" id="PS51257">
    <property type="entry name" value="PROKAR_LIPOPROTEIN"/>
    <property type="match status" value="1"/>
</dbReference>
<sequence>MKQRKYMLLAMLAAAALIMTACSNKKADVDTAEAQESPDAYVTEEETGEGDGIYMYKPIAADAFTYDIAQTDLGDQTFTLKNVSDQSYSYVSADILFYNADDEIMDYYQGVSFSEVMAGGEQIMRIAPALAPGDYDHLEVLFTGMKKDSTAAVDPSGLIVEKQAKIATDQIIAKCKNQTGQDLSMASFLVSYYSGDQLVGTQTASIGDICDGQEFVVNAGLLYDGWYENELEYDSYTIEPISADALAQG</sequence>
<gene>
    <name evidence="2" type="ORF">WMO62_09200</name>
</gene>
<keyword evidence="1" id="KW-0732">Signal</keyword>
<feature type="chain" id="PRO_5045649974" evidence="1">
    <location>
        <begin position="28"/>
        <end position="249"/>
    </location>
</feature>
<accession>A0ABV1I1E2</accession>
<evidence type="ECO:0000256" key="1">
    <source>
        <dbReference type="SAM" id="SignalP"/>
    </source>
</evidence>
<protein>
    <submittedName>
        <fullName evidence="2">Uncharacterized protein</fullName>
    </submittedName>
</protein>
<reference evidence="2 3" key="1">
    <citation type="submission" date="2024-03" db="EMBL/GenBank/DDBJ databases">
        <title>Human intestinal bacterial collection.</title>
        <authorList>
            <person name="Pauvert C."/>
            <person name="Hitch T.C.A."/>
            <person name="Clavel T."/>
        </authorList>
    </citation>
    <scope>NUCLEOTIDE SEQUENCE [LARGE SCALE GENOMIC DNA]</scope>
    <source>
        <strain evidence="2 3">CLA-AA-H78B</strain>
    </source>
</reference>
<evidence type="ECO:0000313" key="2">
    <source>
        <dbReference type="EMBL" id="MEQ2579012.1"/>
    </source>
</evidence>